<feature type="region of interest" description="Disordered" evidence="5">
    <location>
        <begin position="592"/>
        <end position="611"/>
    </location>
</feature>
<evidence type="ECO:0000256" key="2">
    <source>
        <dbReference type="ARBA" id="ARBA00022771"/>
    </source>
</evidence>
<keyword evidence="8" id="KW-1185">Reference proteome</keyword>
<dbReference type="Pfam" id="PF02892">
    <property type="entry name" value="zf-BED"/>
    <property type="match status" value="1"/>
</dbReference>
<keyword evidence="1" id="KW-0479">Metal-binding</keyword>
<dbReference type="GO" id="GO:0003677">
    <property type="term" value="F:DNA binding"/>
    <property type="evidence" value="ECO:0007669"/>
    <property type="project" value="InterPro"/>
</dbReference>
<dbReference type="SUPFAM" id="SSF57667">
    <property type="entry name" value="beta-beta-alpha zinc fingers"/>
    <property type="match status" value="1"/>
</dbReference>
<sequence>MEDVRSKRVSEFLQRCVKLEDNEGDALAKEEIVEVRDLPPVLTPSYPQTVQEEISMVFNTCAMPANLGPCTRRRRERAGGHDGASPSLYVDRRKSKVWNYYTKLGDAYVECNVCKKQLSFHNSTTTMREHLVRKHSIRDTLLSQLKDDQVSEPDYAAQENALKRARQLTPEGNAQYHPVPCSAEPRTDVILELVLEMIFRDLHPLSVVKDKGFGLLLGYLEPSFVLPSPVQLSSMLWHRYNVVKQHLERYLQAAQSVVICAEFWTSQPNQTYLTVMTHFIDGEWRRARCILETQQVHEDKAESNVGDRLSSVLTDFGVSNKSVFCVMHGSLRDEEANAEPLQGAYGWASLCCAAHLLHLCVTAGLAVEPVQEALSAARSVVCYFQQDAKATCSLNSKLEAINKTTLKLVMDNGARWITTVEMCECLLDLKWAILSVLEEHPKGAAAVQNLADHHWKLLQDLVPVLRTLKIATAFLREEQNLSISSLMPCIHGIVTAVGRQAEEASGVIKTVVGNIRAELTRRWAIAEDEKLLESPAVVASFLDPRFKEMRFLSPSLRAELHRKIKNMLSQVFHHQPRSPTSSGRPVPITKLKPAGKWPASSQRLKKEAPAATPRACTTSFWGKTRLRACPRSTSSWRTTSWSRSASAAPTLWTGGGTTSIASRRWPGWPGSTSPSRPRWSCPIRPSRPAKAPWSTGGASWPRKTWTKSSSCTRTLIFWNR</sequence>
<keyword evidence="2 4" id="KW-0863">Zinc-finger</keyword>
<dbReference type="InterPro" id="IPR052717">
    <property type="entry name" value="Vacuolar_transposase_reg"/>
</dbReference>
<name>A0A9Q0X7W0_9SAUR</name>
<protein>
    <recommendedName>
        <fullName evidence="6">BED-type domain-containing protein</fullName>
    </recommendedName>
</protein>
<dbReference type="PANTHER" id="PTHR46169">
    <property type="entry name" value="DNA REPLICATION-RELATED ELEMENT FACTOR, ISOFORM A"/>
    <property type="match status" value="1"/>
</dbReference>
<reference evidence="7" key="1">
    <citation type="journal article" date="2023" name="DNA Res.">
        <title>Chromosome-level genome assembly of Phrynocephalus forsythii using third-generation DNA sequencing and Hi-C analysis.</title>
        <authorList>
            <person name="Qi Y."/>
            <person name="Zhao W."/>
            <person name="Zhao Y."/>
            <person name="Niu C."/>
            <person name="Cao S."/>
            <person name="Zhang Y."/>
        </authorList>
    </citation>
    <scope>NUCLEOTIDE SEQUENCE</scope>
    <source>
        <tissue evidence="7">Muscle</tissue>
    </source>
</reference>
<evidence type="ECO:0000256" key="4">
    <source>
        <dbReference type="PROSITE-ProRule" id="PRU00027"/>
    </source>
</evidence>
<dbReference type="SUPFAM" id="SSF140996">
    <property type="entry name" value="Hermes dimerisation domain"/>
    <property type="match status" value="1"/>
</dbReference>
<evidence type="ECO:0000256" key="5">
    <source>
        <dbReference type="SAM" id="MobiDB-lite"/>
    </source>
</evidence>
<evidence type="ECO:0000313" key="8">
    <source>
        <dbReference type="Proteomes" id="UP001142489"/>
    </source>
</evidence>
<dbReference type="PROSITE" id="PS50808">
    <property type="entry name" value="ZF_BED"/>
    <property type="match status" value="1"/>
</dbReference>
<dbReference type="Proteomes" id="UP001142489">
    <property type="component" value="Unassembled WGS sequence"/>
</dbReference>
<dbReference type="GO" id="GO:0005634">
    <property type="term" value="C:nucleus"/>
    <property type="evidence" value="ECO:0007669"/>
    <property type="project" value="TreeGrafter"/>
</dbReference>
<dbReference type="SUPFAM" id="SSF53098">
    <property type="entry name" value="Ribonuclease H-like"/>
    <property type="match status" value="1"/>
</dbReference>
<dbReference type="GO" id="GO:0008270">
    <property type="term" value="F:zinc ion binding"/>
    <property type="evidence" value="ECO:0007669"/>
    <property type="project" value="UniProtKB-KW"/>
</dbReference>
<gene>
    <name evidence="7" type="ORF">JRQ81_011449</name>
</gene>
<feature type="domain" description="BED-type" evidence="6">
    <location>
        <begin position="92"/>
        <end position="135"/>
    </location>
</feature>
<dbReference type="PANTHER" id="PTHR46169:SF9">
    <property type="entry name" value="SI:DKEYP-117B8.4"/>
    <property type="match status" value="1"/>
</dbReference>
<dbReference type="GO" id="GO:0006357">
    <property type="term" value="P:regulation of transcription by RNA polymerase II"/>
    <property type="evidence" value="ECO:0007669"/>
    <property type="project" value="TreeGrafter"/>
</dbReference>
<keyword evidence="3" id="KW-0862">Zinc</keyword>
<dbReference type="InterPro" id="IPR036236">
    <property type="entry name" value="Znf_C2H2_sf"/>
</dbReference>
<dbReference type="SMART" id="SM00614">
    <property type="entry name" value="ZnF_BED"/>
    <property type="match status" value="1"/>
</dbReference>
<dbReference type="InterPro" id="IPR012337">
    <property type="entry name" value="RNaseH-like_sf"/>
</dbReference>
<proteinExistence type="predicted"/>
<evidence type="ECO:0000256" key="3">
    <source>
        <dbReference type="ARBA" id="ARBA00022833"/>
    </source>
</evidence>
<comment type="caution">
    <text evidence="7">The sequence shown here is derived from an EMBL/GenBank/DDBJ whole genome shotgun (WGS) entry which is preliminary data.</text>
</comment>
<evidence type="ECO:0000256" key="1">
    <source>
        <dbReference type="ARBA" id="ARBA00022723"/>
    </source>
</evidence>
<dbReference type="AlphaFoldDB" id="A0A9Q0X7W0"/>
<dbReference type="EMBL" id="JAPFRF010000023">
    <property type="protein sequence ID" value="KAJ7303936.1"/>
    <property type="molecule type" value="Genomic_DNA"/>
</dbReference>
<dbReference type="OrthoDB" id="1607513at2759"/>
<dbReference type="InterPro" id="IPR003656">
    <property type="entry name" value="Znf_BED"/>
</dbReference>
<evidence type="ECO:0000259" key="6">
    <source>
        <dbReference type="PROSITE" id="PS50808"/>
    </source>
</evidence>
<feature type="region of interest" description="Disordered" evidence="5">
    <location>
        <begin position="665"/>
        <end position="701"/>
    </location>
</feature>
<organism evidence="7 8">
    <name type="scientific">Phrynocephalus forsythii</name>
    <dbReference type="NCBI Taxonomy" id="171643"/>
    <lineage>
        <taxon>Eukaryota</taxon>
        <taxon>Metazoa</taxon>
        <taxon>Chordata</taxon>
        <taxon>Craniata</taxon>
        <taxon>Vertebrata</taxon>
        <taxon>Euteleostomi</taxon>
        <taxon>Lepidosauria</taxon>
        <taxon>Squamata</taxon>
        <taxon>Bifurcata</taxon>
        <taxon>Unidentata</taxon>
        <taxon>Episquamata</taxon>
        <taxon>Toxicofera</taxon>
        <taxon>Iguania</taxon>
        <taxon>Acrodonta</taxon>
        <taxon>Agamidae</taxon>
        <taxon>Agaminae</taxon>
        <taxon>Phrynocephalus</taxon>
    </lineage>
</organism>
<evidence type="ECO:0000313" key="7">
    <source>
        <dbReference type="EMBL" id="KAJ7303936.1"/>
    </source>
</evidence>
<accession>A0A9Q0X7W0</accession>